<dbReference type="InterPro" id="IPR047202">
    <property type="entry name" value="Lipocalin_Blc-like_dom"/>
</dbReference>
<dbReference type="SUPFAM" id="SSF50814">
    <property type="entry name" value="Lipocalins"/>
    <property type="match status" value="1"/>
</dbReference>
<keyword evidence="2" id="KW-0472">Membrane</keyword>
<dbReference type="RefSeq" id="WP_182669196.1">
    <property type="nucleotide sequence ID" value="NZ_JACHTE010000005.1"/>
</dbReference>
<dbReference type="InterPro" id="IPR012674">
    <property type="entry name" value="Calycin"/>
</dbReference>
<dbReference type="Gene3D" id="2.40.128.20">
    <property type="match status" value="1"/>
</dbReference>
<dbReference type="InterPro" id="IPR000566">
    <property type="entry name" value="Lipocln_cytosolic_FA-bd_dom"/>
</dbReference>
<feature type="domain" description="Lipocalin/cytosolic fatty-acid binding" evidence="3">
    <location>
        <begin position="34"/>
        <end position="175"/>
    </location>
</feature>
<accession>A0A7W3YER3</accession>
<dbReference type="InterPro" id="IPR022271">
    <property type="entry name" value="Lipocalin_ApoD"/>
</dbReference>
<keyword evidence="2" id="KW-0446">Lipid-binding</keyword>
<dbReference type="GO" id="GO:0006950">
    <property type="term" value="P:response to stress"/>
    <property type="evidence" value="ECO:0007669"/>
    <property type="project" value="UniProtKB-ARBA"/>
</dbReference>
<dbReference type="EMBL" id="JACHTE010000005">
    <property type="protein sequence ID" value="MBB1088412.1"/>
    <property type="molecule type" value="Genomic_DNA"/>
</dbReference>
<dbReference type="PIRSF" id="PIRSF036893">
    <property type="entry name" value="Lipocalin_ApoD"/>
    <property type="match status" value="1"/>
</dbReference>
<keyword evidence="2" id="KW-0449">Lipoprotein</keyword>
<dbReference type="GO" id="GO:0009279">
    <property type="term" value="C:cell outer membrane"/>
    <property type="evidence" value="ECO:0007669"/>
    <property type="project" value="UniProtKB-SubCell"/>
</dbReference>
<dbReference type="PROSITE" id="PS51257">
    <property type="entry name" value="PROKAR_LIPOPROTEIN"/>
    <property type="match status" value="1"/>
</dbReference>
<comment type="subcellular location">
    <subcellularLocation>
        <location evidence="2">Cell outer membrane</location>
    </subcellularLocation>
</comment>
<gene>
    <name evidence="4" type="ORF">H4F99_07905</name>
</gene>
<dbReference type="PANTHER" id="PTHR10612:SF34">
    <property type="entry name" value="APOLIPOPROTEIN D"/>
    <property type="match status" value="1"/>
</dbReference>
<protein>
    <recommendedName>
        <fullName evidence="2">Outer membrane lipoprotein Blc</fullName>
    </recommendedName>
</protein>
<dbReference type="Pfam" id="PF08212">
    <property type="entry name" value="Lipocalin_2"/>
    <property type="match status" value="1"/>
</dbReference>
<comment type="subunit">
    <text evidence="2">Homodimer.</text>
</comment>
<sequence length="186" mass="21036">MSRWRTRRLAWTTAVLGLVAGCASQPPIEPVPRVDLERFMGDWYVIASTPTPMDREAFNAVESYTLSPEGHIDTVYRFRQGGFNATVETLTPTGFVEPGTGNAVWGMQFVWPIKAEYVIAYLSPDHSETIIARSKRDYAWIMARTPTLPEDRYAALLRKVVEMGYDPSTLRRVPQRWPESGTTPVP</sequence>
<keyword evidence="2" id="KW-0998">Cell outer membrane</keyword>
<dbReference type="PANTHER" id="PTHR10612">
    <property type="entry name" value="APOLIPOPROTEIN D"/>
    <property type="match status" value="1"/>
</dbReference>
<name>A0A7W3YER3_9GAMM</name>
<evidence type="ECO:0000259" key="3">
    <source>
        <dbReference type="Pfam" id="PF08212"/>
    </source>
</evidence>
<dbReference type="GO" id="GO:0008289">
    <property type="term" value="F:lipid binding"/>
    <property type="evidence" value="ECO:0007669"/>
    <property type="project" value="UniProtKB-UniRule"/>
</dbReference>
<comment type="function">
    <text evidence="2">Involved in the storage or transport of lipids necessary for membrane maintenance under stressful conditions. Displays a binding preference for lysophospholipids.</text>
</comment>
<evidence type="ECO:0000313" key="5">
    <source>
        <dbReference type="Proteomes" id="UP000552587"/>
    </source>
</evidence>
<comment type="caution">
    <text evidence="4">The sequence shown here is derived from an EMBL/GenBank/DDBJ whole genome shotgun (WGS) entry which is preliminary data.</text>
</comment>
<keyword evidence="5" id="KW-1185">Reference proteome</keyword>
<dbReference type="Proteomes" id="UP000552587">
    <property type="component" value="Unassembled WGS sequence"/>
</dbReference>
<evidence type="ECO:0000256" key="1">
    <source>
        <dbReference type="ARBA" id="ARBA00006889"/>
    </source>
</evidence>
<evidence type="ECO:0000313" key="4">
    <source>
        <dbReference type="EMBL" id="MBB1088412.1"/>
    </source>
</evidence>
<proteinExistence type="inferred from homology"/>
<reference evidence="4 5" key="1">
    <citation type="submission" date="2020-07" db="EMBL/GenBank/DDBJ databases">
        <authorList>
            <person name="Xu S."/>
            <person name="Li A."/>
        </authorList>
    </citation>
    <scope>NUCLEOTIDE SEQUENCE [LARGE SCALE GENOMIC DNA]</scope>
    <source>
        <strain evidence="4 5">SG-8</strain>
    </source>
</reference>
<dbReference type="AlphaFoldDB" id="A0A7W3YER3"/>
<organism evidence="4 5">
    <name type="scientific">Marilutibacter penaei</name>
    <dbReference type="NCBI Taxonomy" id="2759900"/>
    <lineage>
        <taxon>Bacteria</taxon>
        <taxon>Pseudomonadati</taxon>
        <taxon>Pseudomonadota</taxon>
        <taxon>Gammaproteobacteria</taxon>
        <taxon>Lysobacterales</taxon>
        <taxon>Lysobacteraceae</taxon>
        <taxon>Marilutibacter</taxon>
    </lineage>
</organism>
<dbReference type="CDD" id="cd19438">
    <property type="entry name" value="lipocalin_Blc-like"/>
    <property type="match status" value="1"/>
</dbReference>
<comment type="similarity">
    <text evidence="1 2">Belongs to the calycin superfamily. Lipocalin family.</text>
</comment>
<evidence type="ECO:0000256" key="2">
    <source>
        <dbReference type="PIRNR" id="PIRNR036893"/>
    </source>
</evidence>